<feature type="region of interest" description="Disordered" evidence="1">
    <location>
        <begin position="38"/>
        <end position="151"/>
    </location>
</feature>
<feature type="compositionally biased region" description="Polar residues" evidence="1">
    <location>
        <begin position="38"/>
        <end position="53"/>
    </location>
</feature>
<gene>
    <name evidence="2" type="primary">ATP10</name>
    <name evidence="2" type="ORF">SLS58_002978</name>
</gene>
<dbReference type="EMBL" id="JAKEKT020000014">
    <property type="protein sequence ID" value="KAL1646843.1"/>
    <property type="molecule type" value="Genomic_DNA"/>
</dbReference>
<reference evidence="2 3" key="1">
    <citation type="journal article" date="2023" name="Plant Dis.">
        <title>First Report of Diplodia intermedia Causing Canker and Dieback Diseases on Apple Trees in Canada.</title>
        <authorList>
            <person name="Ellouze W."/>
            <person name="Ilyukhin E."/>
            <person name="Sulman M."/>
            <person name="Ali S."/>
        </authorList>
    </citation>
    <scope>NUCLEOTIDE SEQUENCE [LARGE SCALE GENOMIC DNA]</scope>
    <source>
        <strain evidence="2 3">M45-28</strain>
    </source>
</reference>
<evidence type="ECO:0000256" key="1">
    <source>
        <dbReference type="SAM" id="MobiDB-lite"/>
    </source>
</evidence>
<feature type="compositionally biased region" description="Basic and acidic residues" evidence="1">
    <location>
        <begin position="86"/>
        <end position="103"/>
    </location>
</feature>
<organism evidence="2 3">
    <name type="scientific">Diplodia intermedia</name>
    <dbReference type="NCBI Taxonomy" id="856260"/>
    <lineage>
        <taxon>Eukaryota</taxon>
        <taxon>Fungi</taxon>
        <taxon>Dikarya</taxon>
        <taxon>Ascomycota</taxon>
        <taxon>Pezizomycotina</taxon>
        <taxon>Dothideomycetes</taxon>
        <taxon>Dothideomycetes incertae sedis</taxon>
        <taxon>Botryosphaeriales</taxon>
        <taxon>Botryosphaeriaceae</taxon>
        <taxon>Diplodia</taxon>
    </lineage>
</organism>
<dbReference type="Pfam" id="PF05176">
    <property type="entry name" value="ATP-synt_10"/>
    <property type="match status" value="1"/>
</dbReference>
<dbReference type="InterPro" id="IPR007849">
    <property type="entry name" value="ATP10"/>
</dbReference>
<feature type="compositionally biased region" description="Low complexity" evidence="1">
    <location>
        <begin position="54"/>
        <end position="64"/>
    </location>
</feature>
<sequence length="396" mass="44444">MLAPRTLLRHLAQFDPATAASPSSICRSCQLRRALQTNSITTIATPRSRQYSTQQQQQQQQQQQPNKQSQKPNAKASPTAASSETTEQKEKQTAAAQKEDKKNALGQGPAAYKAPSRYEGFTPQVLGRPIGFHRPPLPGENSGKDERNLRQRRDDFVDYDKHLQRRKELTKAVAKPYFRDFTNMQYHSGKSFLANPRIFRADRALFFPNFVGATLVPGAEGRKPHSTTLALLNRVSLVSVYSSEWARAQAASFTAPDRNPDLRALLAANRGVAQHVELNVEPNPLRALILHMYKGRLRRMRDEADWDRYFVVRRGISDEMRECLGIMNEKVGYVFLVDGACRVRWAASGDAEGDEVEYLNKGLRMLIGEATVGHHHHHQQQPPQKEGGAGAKKAAE</sequence>
<evidence type="ECO:0000313" key="3">
    <source>
        <dbReference type="Proteomes" id="UP001521184"/>
    </source>
</evidence>
<dbReference type="PANTHER" id="PTHR28106">
    <property type="entry name" value="MITOCHONDRIAL ATPASE COMPLEX SUBUNIT ATP10"/>
    <property type="match status" value="1"/>
</dbReference>
<name>A0ABR3TXF7_9PEZI</name>
<comment type="caution">
    <text evidence="2">The sequence shown here is derived from an EMBL/GenBank/DDBJ whole genome shotgun (WGS) entry which is preliminary data.</text>
</comment>
<dbReference type="Proteomes" id="UP001521184">
    <property type="component" value="Unassembled WGS sequence"/>
</dbReference>
<feature type="region of interest" description="Disordered" evidence="1">
    <location>
        <begin position="372"/>
        <end position="396"/>
    </location>
</feature>
<proteinExistence type="predicted"/>
<evidence type="ECO:0000313" key="2">
    <source>
        <dbReference type="EMBL" id="KAL1646843.1"/>
    </source>
</evidence>
<protein>
    <submittedName>
        <fullName evidence="2">Mitochondrial ATPase complex subunit atp10</fullName>
    </submittedName>
</protein>
<dbReference type="PANTHER" id="PTHR28106:SF1">
    <property type="entry name" value="MITOCHONDRIAL ATPASE COMPLEX SUBUNIT ATP10"/>
    <property type="match status" value="1"/>
</dbReference>
<keyword evidence="3" id="KW-1185">Reference proteome</keyword>
<feature type="compositionally biased region" description="Basic and acidic residues" evidence="1">
    <location>
        <begin position="142"/>
        <end position="151"/>
    </location>
</feature>
<accession>A0ABR3TXF7</accession>